<dbReference type="InterPro" id="IPR039366">
    <property type="entry name" value="Pilotin"/>
</dbReference>
<accession>A0A1R4EVX5</accession>
<feature type="chain" id="PRO_5012842525" evidence="1">
    <location>
        <begin position="22"/>
        <end position="143"/>
    </location>
</feature>
<feature type="signal peptide" evidence="1">
    <location>
        <begin position="1"/>
        <end position="21"/>
    </location>
</feature>
<dbReference type="PANTHER" id="PTHR38013">
    <property type="entry name" value="GLYCOPROTEIN/POLYSACCHARIDE METABOLISM"/>
    <property type="match status" value="1"/>
</dbReference>
<gene>
    <name evidence="2" type="ORF">FM111_01080</name>
</gene>
<organism evidence="2 3">
    <name type="scientific">Brevundimonas diminuta 3F5N</name>
    <dbReference type="NCBI Taxonomy" id="1255603"/>
    <lineage>
        <taxon>Bacteria</taxon>
        <taxon>Pseudomonadati</taxon>
        <taxon>Pseudomonadota</taxon>
        <taxon>Alphaproteobacteria</taxon>
        <taxon>Caulobacterales</taxon>
        <taxon>Caulobacteraceae</taxon>
        <taxon>Brevundimonas</taxon>
    </lineage>
</organism>
<keyword evidence="1" id="KW-0732">Signal</keyword>
<dbReference type="Pfam" id="PF09619">
    <property type="entry name" value="YscW"/>
    <property type="match status" value="1"/>
</dbReference>
<reference evidence="2 3" key="1">
    <citation type="submission" date="2017-02" db="EMBL/GenBank/DDBJ databases">
        <authorList>
            <person name="Peterson S.W."/>
        </authorList>
    </citation>
    <scope>NUCLEOTIDE SEQUENCE [LARGE SCALE GENOMIC DNA]</scope>
    <source>
        <strain evidence="2 3">3F5N</strain>
    </source>
</reference>
<proteinExistence type="predicted"/>
<dbReference type="PANTHER" id="PTHR38013:SF1">
    <property type="entry name" value="GLYCOPROTEIN_POLYSACCHARIDE METABOLISM"/>
    <property type="match status" value="1"/>
</dbReference>
<dbReference type="Proteomes" id="UP000195766">
    <property type="component" value="Unassembled WGS sequence"/>
</dbReference>
<dbReference type="InterPro" id="IPR053196">
    <property type="entry name" value="Lipoprotein_YbaY-like"/>
</dbReference>
<protein>
    <submittedName>
        <fullName evidence="2">Lipoprotein-related protein</fullName>
    </submittedName>
</protein>
<dbReference type="AlphaFoldDB" id="A0A1R4EVX5"/>
<keyword evidence="2" id="KW-0449">Lipoprotein</keyword>
<evidence type="ECO:0000256" key="1">
    <source>
        <dbReference type="SAM" id="SignalP"/>
    </source>
</evidence>
<evidence type="ECO:0000313" key="3">
    <source>
        <dbReference type="Proteomes" id="UP000195766"/>
    </source>
</evidence>
<dbReference type="EMBL" id="FUIE01000010">
    <property type="protein sequence ID" value="SJM47735.1"/>
    <property type="molecule type" value="Genomic_DNA"/>
</dbReference>
<sequence length="143" mass="15598">MKDTLMRLLLAPLVLAPALMAAACSTLPEASDNMTEVQVSALYRERIMLPPGHVLTVRVEDVSRMDAPARVVAETTQRLDGRGPPYAVTLSVPNNKIDSRMEYAARAEIRDPSGALRFTTDTRHSVLTRGAPNSVEIVMVGVR</sequence>
<name>A0A1R4EVX5_BREDI</name>
<evidence type="ECO:0000313" key="2">
    <source>
        <dbReference type="EMBL" id="SJM47735.1"/>
    </source>
</evidence>
<dbReference type="PROSITE" id="PS51257">
    <property type="entry name" value="PROKAR_LIPOPROTEIN"/>
    <property type="match status" value="1"/>
</dbReference>